<dbReference type="InterPro" id="IPR036513">
    <property type="entry name" value="STAS_dom_sf"/>
</dbReference>
<evidence type="ECO:0000313" key="1">
    <source>
        <dbReference type="EMBL" id="ETR74038.1"/>
    </source>
</evidence>
<name>A0A1V1PGX0_9BACT</name>
<sequence length="91" mass="10089">MIGISEDEGIQVITPQKNIEGDESLFFCDVLDQVTSSGNSKIRLDFFNVTQIDASALCGLLLFKNMTQAEDIEMVKMEKILSALLSTIRIC</sequence>
<dbReference type="SUPFAM" id="SSF52091">
    <property type="entry name" value="SpoIIaa-like"/>
    <property type="match status" value="1"/>
</dbReference>
<evidence type="ECO:0000313" key="2">
    <source>
        <dbReference type="Proteomes" id="UP000189670"/>
    </source>
</evidence>
<accession>A0A1V1PGX0</accession>
<gene>
    <name evidence="1" type="ORF">OMM_06569</name>
</gene>
<proteinExistence type="predicted"/>
<dbReference type="EMBL" id="ATBP01000025">
    <property type="protein sequence ID" value="ETR74038.1"/>
    <property type="molecule type" value="Genomic_DNA"/>
</dbReference>
<comment type="caution">
    <text evidence="1">The sequence shown here is derived from an EMBL/GenBank/DDBJ whole genome shotgun (WGS) entry which is preliminary data.</text>
</comment>
<dbReference type="Gene3D" id="3.30.750.24">
    <property type="entry name" value="STAS domain"/>
    <property type="match status" value="1"/>
</dbReference>
<dbReference type="Proteomes" id="UP000189670">
    <property type="component" value="Unassembled WGS sequence"/>
</dbReference>
<reference evidence="2" key="1">
    <citation type="submission" date="2012-11" db="EMBL/GenBank/DDBJ databases">
        <authorList>
            <person name="Lucero-Rivera Y.E."/>
            <person name="Tovar-Ramirez D."/>
        </authorList>
    </citation>
    <scope>NUCLEOTIDE SEQUENCE [LARGE SCALE GENOMIC DNA]</scope>
    <source>
        <strain evidence="2">Araruama</strain>
    </source>
</reference>
<dbReference type="AlphaFoldDB" id="A0A1V1PGX0"/>
<organism evidence="1 2">
    <name type="scientific">Candidatus Magnetoglobus multicellularis str. Araruama</name>
    <dbReference type="NCBI Taxonomy" id="890399"/>
    <lineage>
        <taxon>Bacteria</taxon>
        <taxon>Pseudomonadati</taxon>
        <taxon>Thermodesulfobacteriota</taxon>
        <taxon>Desulfobacteria</taxon>
        <taxon>Desulfobacterales</taxon>
        <taxon>Desulfobacteraceae</taxon>
        <taxon>Candidatus Magnetoglobus</taxon>
    </lineage>
</organism>
<protein>
    <submittedName>
        <fullName evidence="1">Antisigma-factor antagonist</fullName>
    </submittedName>
</protein>